<organism evidence="3 4">
    <name type="scientific">Paractinoplanes atraurantiacus</name>
    <dbReference type="NCBI Taxonomy" id="1036182"/>
    <lineage>
        <taxon>Bacteria</taxon>
        <taxon>Bacillati</taxon>
        <taxon>Actinomycetota</taxon>
        <taxon>Actinomycetes</taxon>
        <taxon>Micromonosporales</taxon>
        <taxon>Micromonosporaceae</taxon>
        <taxon>Paractinoplanes</taxon>
    </lineage>
</organism>
<keyword evidence="4" id="KW-1185">Reference proteome</keyword>
<dbReference type="Gene3D" id="3.40.50.300">
    <property type="entry name" value="P-loop containing nucleotide triphosphate hydrolases"/>
    <property type="match status" value="1"/>
</dbReference>
<dbReference type="GO" id="GO:0000028">
    <property type="term" value="P:ribosomal small subunit assembly"/>
    <property type="evidence" value="ECO:0007669"/>
    <property type="project" value="TreeGrafter"/>
</dbReference>
<keyword evidence="1" id="KW-0472">Membrane</keyword>
<evidence type="ECO:0000313" key="3">
    <source>
        <dbReference type="EMBL" id="SNY63421.1"/>
    </source>
</evidence>
<protein>
    <submittedName>
        <fullName evidence="3">50S ribosome-binding GTPase</fullName>
    </submittedName>
</protein>
<dbReference type="PANTHER" id="PTHR42698:SF1">
    <property type="entry name" value="GTPASE ERA, MITOCHONDRIAL"/>
    <property type="match status" value="1"/>
</dbReference>
<accession>A0A285JWF5</accession>
<feature type="domain" description="G" evidence="2">
    <location>
        <begin position="69"/>
        <end position="185"/>
    </location>
</feature>
<keyword evidence="1" id="KW-0812">Transmembrane</keyword>
<sequence>MSLVEKVRGAHSMDDGRVDPDRLVQRLEALGRFVRLVDPYLPDSELVAAHTLIERAGNRLSLSRDHTVVALAGSTGSGKSSLFNALARLKLSPVGVRRPTTGVAHACVWGPLEPANRLLDWVGVLPRHRFIRESALDGDDEAALRGLVLLDLPDFDSVERGHRLEVDRLLGLVDQIVWVVDPQKYGDRILHQAYLSQFRSHADVTVVVLNQADRLSTQDTDLVLTDLKRLLDDDGLGGAPVLATSAKQPGMLADLRAALETTVASKQAALRRVAADVDAVSTPLMAMIGPPAAEDEVDRATVRQLTESLAASAGVGAAADAAAAAYRHRAAAATGWPLVRGLRKLRPDPLKRLHIGTETETDAVSTDIVPRTSLPEADAAQKSAVGLSVRAVATRAAAPLPEVWTPALNNAARSRAADLPDALDRAVGKTKLGMEKTPLWWRAVGALQLLLVGAAIVGLGWLLAGYGVRILGLPELNNPKLGAVPMPTVLLLGGLLAGVLLWLVLKPIVEWGSRRARKKAEHRLRQSITEVAREYVVAPVREVLNAYAQAREALTAVRSE</sequence>
<evidence type="ECO:0000259" key="2">
    <source>
        <dbReference type="Pfam" id="PF01926"/>
    </source>
</evidence>
<dbReference type="GO" id="GO:0019843">
    <property type="term" value="F:rRNA binding"/>
    <property type="evidence" value="ECO:0007669"/>
    <property type="project" value="TreeGrafter"/>
</dbReference>
<name>A0A285JWF5_9ACTN</name>
<feature type="transmembrane region" description="Helical" evidence="1">
    <location>
        <begin position="484"/>
        <end position="505"/>
    </location>
</feature>
<gene>
    <name evidence="3" type="ORF">SAMN05421748_12578</name>
</gene>
<dbReference type="InterPro" id="IPR027417">
    <property type="entry name" value="P-loop_NTPase"/>
</dbReference>
<dbReference type="GO" id="GO:0005829">
    <property type="term" value="C:cytosol"/>
    <property type="evidence" value="ECO:0007669"/>
    <property type="project" value="TreeGrafter"/>
</dbReference>
<dbReference type="GO" id="GO:0043024">
    <property type="term" value="F:ribosomal small subunit binding"/>
    <property type="evidence" value="ECO:0007669"/>
    <property type="project" value="TreeGrafter"/>
</dbReference>
<reference evidence="3 4" key="1">
    <citation type="submission" date="2017-09" db="EMBL/GenBank/DDBJ databases">
        <authorList>
            <person name="Ehlers B."/>
            <person name="Leendertz F.H."/>
        </authorList>
    </citation>
    <scope>NUCLEOTIDE SEQUENCE [LARGE SCALE GENOMIC DNA]</scope>
    <source>
        <strain evidence="3 4">CGMCC 4.6857</strain>
    </source>
</reference>
<dbReference type="Pfam" id="PF01926">
    <property type="entry name" value="MMR_HSR1"/>
    <property type="match status" value="1"/>
</dbReference>
<proteinExistence type="predicted"/>
<dbReference type="RefSeq" id="WP_097326927.1">
    <property type="nucleotide sequence ID" value="NZ_OBDY01000025.1"/>
</dbReference>
<feature type="transmembrane region" description="Helical" evidence="1">
    <location>
        <begin position="439"/>
        <end position="464"/>
    </location>
</feature>
<dbReference type="EMBL" id="OBDY01000025">
    <property type="protein sequence ID" value="SNY63421.1"/>
    <property type="molecule type" value="Genomic_DNA"/>
</dbReference>
<dbReference type="InterPro" id="IPR006073">
    <property type="entry name" value="GTP-bd"/>
</dbReference>
<dbReference type="InterPro" id="IPR005662">
    <property type="entry name" value="GTPase_Era-like"/>
</dbReference>
<dbReference type="Proteomes" id="UP000219612">
    <property type="component" value="Unassembled WGS sequence"/>
</dbReference>
<keyword evidence="1" id="KW-1133">Transmembrane helix</keyword>
<dbReference type="PANTHER" id="PTHR42698">
    <property type="entry name" value="GTPASE ERA"/>
    <property type="match status" value="1"/>
</dbReference>
<evidence type="ECO:0000256" key="1">
    <source>
        <dbReference type="SAM" id="Phobius"/>
    </source>
</evidence>
<evidence type="ECO:0000313" key="4">
    <source>
        <dbReference type="Proteomes" id="UP000219612"/>
    </source>
</evidence>
<dbReference type="AlphaFoldDB" id="A0A285JWF5"/>
<dbReference type="GO" id="GO:0005525">
    <property type="term" value="F:GTP binding"/>
    <property type="evidence" value="ECO:0007669"/>
    <property type="project" value="InterPro"/>
</dbReference>
<dbReference type="OrthoDB" id="974105at2"/>
<dbReference type="SUPFAM" id="SSF52540">
    <property type="entry name" value="P-loop containing nucleoside triphosphate hydrolases"/>
    <property type="match status" value="1"/>
</dbReference>